<sequence length="154" mass="17275">MGTLIPTLKHSFRVTLENVVDANDPEYFYAIEGLGMMYQIDKYCPGGYGNAYSMPTIYEVENLILKRPVFTTKSKINKWCEQALSSGIFAPTIAHIFILNNDETLNNHWTVEGVYPIGFRLSSLDLESGSPIVIETITLAYSKLTRLDVNPTTS</sequence>
<gene>
    <name evidence="1" type="ordered locus">Aasi_1077</name>
</gene>
<dbReference type="OrthoDB" id="9799891at2"/>
<evidence type="ECO:0000313" key="2">
    <source>
        <dbReference type="Proteomes" id="UP000001227"/>
    </source>
</evidence>
<dbReference type="Proteomes" id="UP000001227">
    <property type="component" value="Chromosome"/>
</dbReference>
<dbReference type="EMBL" id="CP001102">
    <property type="protein sequence ID" value="ACE06422.1"/>
    <property type="molecule type" value="Genomic_DNA"/>
</dbReference>
<dbReference type="RefSeq" id="WP_012473180.1">
    <property type="nucleotide sequence ID" value="NC_010830.1"/>
</dbReference>
<reference evidence="1 2" key="1">
    <citation type="journal article" date="2010" name="J. Bacteriol.">
        <title>The genome of the amoeba symbiont 'Candidatus Amoebophilus asiaticus' reveals common mechanisms for host cell interaction among amoeba-associated bacteria.</title>
        <authorList>
            <person name="Schmitz-Esser S."/>
            <person name="Tischler P."/>
            <person name="Arnold R."/>
            <person name="Montanaro J."/>
            <person name="Wagner M."/>
            <person name="Rattei T."/>
            <person name="Horn M."/>
        </authorList>
    </citation>
    <scope>NUCLEOTIDE SEQUENCE [LARGE SCALE GENOMIC DNA]</scope>
    <source>
        <strain evidence="1 2">5a2</strain>
    </source>
</reference>
<dbReference type="STRING" id="452471.Aasi_1077"/>
<dbReference type="TCDB" id="3.A.23.6.1">
    <property type="family name" value="the type vi symbiosis/virulence secretory system (t6ss) family"/>
</dbReference>
<dbReference type="GO" id="GO:0005198">
    <property type="term" value="F:structural molecule activity"/>
    <property type="evidence" value="ECO:0007669"/>
    <property type="project" value="InterPro"/>
</dbReference>
<organism evidence="1 2">
    <name type="scientific">Amoebophilus asiaticus (strain 5a2)</name>
    <dbReference type="NCBI Taxonomy" id="452471"/>
    <lineage>
        <taxon>Bacteria</taxon>
        <taxon>Pseudomonadati</taxon>
        <taxon>Bacteroidota</taxon>
        <taxon>Cytophagia</taxon>
        <taxon>Cytophagales</taxon>
        <taxon>Amoebophilaceae</taxon>
        <taxon>Candidatus Amoebophilus</taxon>
    </lineage>
</organism>
<proteinExistence type="predicted"/>
<dbReference type="InterPro" id="IPR010667">
    <property type="entry name" value="Phage_T4_Gp19"/>
</dbReference>
<dbReference type="HOGENOM" id="CLU_101335_0_1_10"/>
<keyword evidence="2" id="KW-1185">Reference proteome</keyword>
<dbReference type="Pfam" id="PF06841">
    <property type="entry name" value="Phage_T4_gp19"/>
    <property type="match status" value="1"/>
</dbReference>
<name>B3ET70_AMOA5</name>
<dbReference type="AlphaFoldDB" id="B3ET70"/>
<evidence type="ECO:0008006" key="3">
    <source>
        <dbReference type="Google" id="ProtNLM"/>
    </source>
</evidence>
<evidence type="ECO:0000313" key="1">
    <source>
        <dbReference type="EMBL" id="ACE06422.1"/>
    </source>
</evidence>
<protein>
    <recommendedName>
        <fullName evidence="3">Phage tail protein</fullName>
    </recommendedName>
</protein>
<dbReference type="KEGG" id="aas:Aasi_1077"/>
<accession>B3ET70</accession>